<evidence type="ECO:0000256" key="1">
    <source>
        <dbReference type="ARBA" id="ARBA00004123"/>
    </source>
</evidence>
<dbReference type="CDD" id="cd00073">
    <property type="entry name" value="H15"/>
    <property type="match status" value="1"/>
</dbReference>
<dbReference type="GO" id="GO:0005634">
    <property type="term" value="C:nucleus"/>
    <property type="evidence" value="ECO:0007669"/>
    <property type="project" value="UniProtKB-SubCell"/>
</dbReference>
<gene>
    <name evidence="10" type="primary">LOC104217717</name>
</gene>
<dbReference type="PROSITE" id="PS51504">
    <property type="entry name" value="H15"/>
    <property type="match status" value="1"/>
</dbReference>
<dbReference type="PANTHER" id="PTHR11467">
    <property type="entry name" value="HISTONE H1"/>
    <property type="match status" value="1"/>
</dbReference>
<dbReference type="InterPro" id="IPR005818">
    <property type="entry name" value="Histone_H1/H5_H15"/>
</dbReference>
<evidence type="ECO:0000256" key="4">
    <source>
        <dbReference type="ARBA" id="ARBA00023125"/>
    </source>
</evidence>
<feature type="region of interest" description="Disordered" evidence="7">
    <location>
        <begin position="123"/>
        <end position="206"/>
    </location>
</feature>
<dbReference type="InterPro" id="IPR005819">
    <property type="entry name" value="H1/H5"/>
</dbReference>
<feature type="region of interest" description="Disordered" evidence="7">
    <location>
        <begin position="1"/>
        <end position="56"/>
    </location>
</feature>
<feature type="compositionally biased region" description="Basic residues" evidence="7">
    <location>
        <begin position="164"/>
        <end position="206"/>
    </location>
</feature>
<dbReference type="GeneID" id="104217717"/>
<dbReference type="InterPro" id="IPR036390">
    <property type="entry name" value="WH_DNA-bd_sf"/>
</dbReference>
<name>A0A1U7VMY9_NICSY</name>
<dbReference type="GO" id="GO:0006334">
    <property type="term" value="P:nucleosome assembly"/>
    <property type="evidence" value="ECO:0007669"/>
    <property type="project" value="InterPro"/>
</dbReference>
<dbReference type="Proteomes" id="UP000189701">
    <property type="component" value="Unplaced"/>
</dbReference>
<dbReference type="Gene3D" id="1.10.10.10">
    <property type="entry name" value="Winged helix-like DNA-binding domain superfamily/Winged helix DNA-binding domain"/>
    <property type="match status" value="1"/>
</dbReference>
<keyword evidence="9" id="KW-1185">Reference proteome</keyword>
<evidence type="ECO:0000256" key="2">
    <source>
        <dbReference type="ARBA" id="ARBA00004286"/>
    </source>
</evidence>
<dbReference type="PANTHER" id="PTHR11467:SF36">
    <property type="entry name" value="HISTONE 24-RELATED"/>
    <property type="match status" value="1"/>
</dbReference>
<accession>A0A1U7VMY9</accession>
<dbReference type="SMART" id="SM00526">
    <property type="entry name" value="H15"/>
    <property type="match status" value="1"/>
</dbReference>
<dbReference type="GO" id="GO:0030527">
    <property type="term" value="F:structural constituent of chromatin"/>
    <property type="evidence" value="ECO:0007669"/>
    <property type="project" value="InterPro"/>
</dbReference>
<organism evidence="9 10">
    <name type="scientific">Nicotiana sylvestris</name>
    <name type="common">Wood tobacco</name>
    <name type="synonym">South American tobacco</name>
    <dbReference type="NCBI Taxonomy" id="4096"/>
    <lineage>
        <taxon>Eukaryota</taxon>
        <taxon>Viridiplantae</taxon>
        <taxon>Streptophyta</taxon>
        <taxon>Embryophyta</taxon>
        <taxon>Tracheophyta</taxon>
        <taxon>Spermatophyta</taxon>
        <taxon>Magnoliopsida</taxon>
        <taxon>eudicotyledons</taxon>
        <taxon>Gunneridae</taxon>
        <taxon>Pentapetalae</taxon>
        <taxon>asterids</taxon>
        <taxon>lamiids</taxon>
        <taxon>Solanales</taxon>
        <taxon>Solanaceae</taxon>
        <taxon>Nicotianoideae</taxon>
        <taxon>Nicotianeae</taxon>
        <taxon>Nicotiana</taxon>
    </lineage>
</organism>
<dbReference type="GO" id="GO:0030261">
    <property type="term" value="P:chromosome condensation"/>
    <property type="evidence" value="ECO:0007669"/>
    <property type="project" value="TreeGrafter"/>
</dbReference>
<keyword evidence="4 6" id="KW-0238">DNA-binding</keyword>
<keyword evidence="3 6" id="KW-0158">Chromosome</keyword>
<evidence type="ECO:0000256" key="3">
    <source>
        <dbReference type="ARBA" id="ARBA00022454"/>
    </source>
</evidence>
<dbReference type="GO" id="GO:0000786">
    <property type="term" value="C:nucleosome"/>
    <property type="evidence" value="ECO:0007669"/>
    <property type="project" value="InterPro"/>
</dbReference>
<reference evidence="10" key="2">
    <citation type="submission" date="2025-08" db="UniProtKB">
        <authorList>
            <consortium name="RefSeq"/>
        </authorList>
    </citation>
    <scope>IDENTIFICATION</scope>
    <source>
        <tissue evidence="10">Leaf</tissue>
    </source>
</reference>
<dbReference type="GO" id="GO:0031492">
    <property type="term" value="F:nucleosomal DNA binding"/>
    <property type="evidence" value="ECO:0007669"/>
    <property type="project" value="TreeGrafter"/>
</dbReference>
<dbReference type="eggNOG" id="ENOG502RZJS">
    <property type="taxonomic scope" value="Eukaryota"/>
</dbReference>
<dbReference type="GO" id="GO:0003690">
    <property type="term" value="F:double-stranded DNA binding"/>
    <property type="evidence" value="ECO:0007669"/>
    <property type="project" value="TreeGrafter"/>
</dbReference>
<dbReference type="AlphaFoldDB" id="A0A1U7VMY9"/>
<dbReference type="OrthoDB" id="1110759at2759"/>
<dbReference type="Pfam" id="PF00538">
    <property type="entry name" value="Linker_histone"/>
    <property type="match status" value="1"/>
</dbReference>
<evidence type="ECO:0000313" key="10">
    <source>
        <dbReference type="RefSeq" id="XP_009766326.1"/>
    </source>
</evidence>
<dbReference type="InterPro" id="IPR036388">
    <property type="entry name" value="WH-like_DNA-bd_sf"/>
</dbReference>
<evidence type="ECO:0000256" key="5">
    <source>
        <dbReference type="ARBA" id="ARBA00023242"/>
    </source>
</evidence>
<reference evidence="9" key="1">
    <citation type="journal article" date="2013" name="Genome Biol.">
        <title>Reference genomes and transcriptomes of Nicotiana sylvestris and Nicotiana tomentosiformis.</title>
        <authorList>
            <person name="Sierro N."/>
            <person name="Battey J.N."/>
            <person name="Ouadi S."/>
            <person name="Bovet L."/>
            <person name="Goepfert S."/>
            <person name="Bakaher N."/>
            <person name="Peitsch M.C."/>
            <person name="Ivanov N.V."/>
        </authorList>
    </citation>
    <scope>NUCLEOTIDE SEQUENCE [LARGE SCALE GENOMIC DNA]</scope>
</reference>
<dbReference type="PRINTS" id="PR00624">
    <property type="entry name" value="HISTONEH5"/>
</dbReference>
<dbReference type="RefSeq" id="XP_009766326.1">
    <property type="nucleotide sequence ID" value="XM_009768024.1"/>
</dbReference>
<protein>
    <submittedName>
        <fullName evidence="10">Histone H1</fullName>
    </submittedName>
</protein>
<evidence type="ECO:0000256" key="6">
    <source>
        <dbReference type="RuleBase" id="RU003894"/>
    </source>
</evidence>
<comment type="subcellular location">
    <subcellularLocation>
        <location evidence="2">Chromosome</location>
    </subcellularLocation>
    <subcellularLocation>
        <location evidence="1 6">Nucleus</location>
    </subcellularLocation>
</comment>
<evidence type="ECO:0000256" key="7">
    <source>
        <dbReference type="SAM" id="MobiDB-lite"/>
    </source>
</evidence>
<comment type="similarity">
    <text evidence="6">Belongs to the histone H1/H5 family.</text>
</comment>
<evidence type="ECO:0000313" key="9">
    <source>
        <dbReference type="Proteomes" id="UP000189701"/>
    </source>
</evidence>
<sequence length="206" mass="22282">MSATGEVENPAVEQPPAEAPTAENQPPATKKSVKEKKPRAPREKKPKSAKTVTHPPYFQMIKEALLALNEKGGSSPYAIAKYTEDKHKDELPANFRKILGLQLKNSAAKGKLMKIKASYKLSEAGKKERITASTKKVPKADSKKKPRSTRSATATAKKTEVPKKAKLTQKPKKVGAKKAKKSAPAKAKQPKSIKSPAAKRAKKVAA</sequence>
<dbReference type="SUPFAM" id="SSF46785">
    <property type="entry name" value="Winged helix' DNA-binding domain"/>
    <property type="match status" value="1"/>
</dbReference>
<keyword evidence="5 6" id="KW-0539">Nucleus</keyword>
<dbReference type="STRING" id="4096.A0A1U7VMY9"/>
<feature type="domain" description="H15" evidence="8">
    <location>
        <begin position="53"/>
        <end position="123"/>
    </location>
</feature>
<proteinExistence type="inferred from homology"/>
<evidence type="ECO:0000259" key="8">
    <source>
        <dbReference type="PROSITE" id="PS51504"/>
    </source>
</evidence>
<dbReference type="GO" id="GO:0045910">
    <property type="term" value="P:negative regulation of DNA recombination"/>
    <property type="evidence" value="ECO:0007669"/>
    <property type="project" value="TreeGrafter"/>
</dbReference>
<dbReference type="KEGG" id="nsy:104217717"/>